<protein>
    <submittedName>
        <fullName evidence="2">Putative secreted protein</fullName>
    </submittedName>
</protein>
<organism evidence="2">
    <name type="scientific">Xenopsylla cheopis</name>
    <name type="common">Oriental rat flea</name>
    <name type="synonym">Pulex cheopis</name>
    <dbReference type="NCBI Taxonomy" id="163159"/>
    <lineage>
        <taxon>Eukaryota</taxon>
        <taxon>Metazoa</taxon>
        <taxon>Ecdysozoa</taxon>
        <taxon>Arthropoda</taxon>
        <taxon>Hexapoda</taxon>
        <taxon>Insecta</taxon>
        <taxon>Pterygota</taxon>
        <taxon>Neoptera</taxon>
        <taxon>Endopterygota</taxon>
        <taxon>Siphonaptera</taxon>
        <taxon>Pulicidae</taxon>
        <taxon>Xenopsyllinae</taxon>
        <taxon>Xenopsylla</taxon>
    </lineage>
</organism>
<dbReference type="EMBL" id="GIIL01000206">
    <property type="protein sequence ID" value="NOV43932.1"/>
    <property type="molecule type" value="Transcribed_RNA"/>
</dbReference>
<accession>A0A6M2DCT3</accession>
<keyword evidence="1" id="KW-1133">Transmembrane helix</keyword>
<name>A0A6M2DCT3_XENCH</name>
<evidence type="ECO:0000256" key="1">
    <source>
        <dbReference type="SAM" id="Phobius"/>
    </source>
</evidence>
<keyword evidence="1" id="KW-0812">Transmembrane</keyword>
<proteinExistence type="predicted"/>
<dbReference type="AlphaFoldDB" id="A0A6M2DCT3"/>
<reference evidence="2" key="1">
    <citation type="submission" date="2020-03" db="EMBL/GenBank/DDBJ databases">
        <title>Transcriptomic Profiling of the Digestive Tract of the Rat Flea, Xenopsylla cheopis, Following Blood Feeding and Infection with Yersinia pestis.</title>
        <authorList>
            <person name="Bland D.M."/>
            <person name="Martens C.A."/>
            <person name="Virtaneva K."/>
            <person name="Kanakabandi K."/>
            <person name="Long D."/>
            <person name="Rosenke R."/>
            <person name="Saturday G.A."/>
            <person name="Hoyt F.H."/>
            <person name="Bruno D.P."/>
            <person name="Ribeiro J.M.C."/>
            <person name="Hinnebusch J."/>
        </authorList>
    </citation>
    <scope>NUCLEOTIDE SEQUENCE</scope>
</reference>
<sequence length="84" mass="9109">MGHSPVRYILFKSSVNFSAPWRSSSFSSSAGMLPSPLAFFLFIPLIAFTISAFSMYGPLSSTSINSCSISIISCKVLLCTFPTR</sequence>
<evidence type="ECO:0000313" key="2">
    <source>
        <dbReference type="EMBL" id="NOV43932.1"/>
    </source>
</evidence>
<feature type="transmembrane region" description="Helical" evidence="1">
    <location>
        <begin position="37"/>
        <end position="56"/>
    </location>
</feature>
<keyword evidence="1" id="KW-0472">Membrane</keyword>